<gene>
    <name evidence="2" type="ORF">SEVIR_4G275101v2</name>
</gene>
<keyword evidence="3" id="KW-1185">Reference proteome</keyword>
<sequence>MWKTLETKWGEQPAWGVEGNNTRHPPVRRSHLPPHDSSVPVRSPAGPAPGSLVCLVGVPAAPPLLSPALTPGHLERARLGSETRDATGVWPWGLLNKWMEESETSGIQPASRAAEPVCFNRFVPPAWPGQNVITRGRRLVGLVRCRRRRGTSASAVVSSSAGRRQLFGDAF</sequence>
<dbReference type="Gramene" id="TKW23156">
    <property type="protein sequence ID" value="TKW23156"/>
    <property type="gene ID" value="SEVIR_4G275101v2"/>
</dbReference>
<protein>
    <submittedName>
        <fullName evidence="2">Uncharacterized protein</fullName>
    </submittedName>
</protein>
<accession>A0A4V6D8R4</accession>
<proteinExistence type="predicted"/>
<organism evidence="2 3">
    <name type="scientific">Setaria viridis</name>
    <name type="common">Green bristlegrass</name>
    <name type="synonym">Setaria italica subsp. viridis</name>
    <dbReference type="NCBI Taxonomy" id="4556"/>
    <lineage>
        <taxon>Eukaryota</taxon>
        <taxon>Viridiplantae</taxon>
        <taxon>Streptophyta</taxon>
        <taxon>Embryophyta</taxon>
        <taxon>Tracheophyta</taxon>
        <taxon>Spermatophyta</taxon>
        <taxon>Magnoliopsida</taxon>
        <taxon>Liliopsida</taxon>
        <taxon>Poales</taxon>
        <taxon>Poaceae</taxon>
        <taxon>PACMAD clade</taxon>
        <taxon>Panicoideae</taxon>
        <taxon>Panicodae</taxon>
        <taxon>Paniceae</taxon>
        <taxon>Cenchrinae</taxon>
        <taxon>Setaria</taxon>
    </lineage>
</organism>
<evidence type="ECO:0000313" key="3">
    <source>
        <dbReference type="Proteomes" id="UP000298652"/>
    </source>
</evidence>
<feature type="region of interest" description="Disordered" evidence="1">
    <location>
        <begin position="1"/>
        <end position="44"/>
    </location>
</feature>
<reference evidence="2" key="1">
    <citation type="submission" date="2019-03" db="EMBL/GenBank/DDBJ databases">
        <title>WGS assembly of Setaria viridis.</title>
        <authorList>
            <person name="Huang P."/>
            <person name="Jenkins J."/>
            <person name="Grimwood J."/>
            <person name="Barry K."/>
            <person name="Healey A."/>
            <person name="Mamidi S."/>
            <person name="Sreedasyam A."/>
            <person name="Shu S."/>
            <person name="Feldman M."/>
            <person name="Wu J."/>
            <person name="Yu Y."/>
            <person name="Chen C."/>
            <person name="Johnson J."/>
            <person name="Rokhsar D."/>
            <person name="Baxter I."/>
            <person name="Schmutz J."/>
            <person name="Brutnell T."/>
            <person name="Kellogg E."/>
        </authorList>
    </citation>
    <scope>NUCLEOTIDE SEQUENCE [LARGE SCALE GENOMIC DNA]</scope>
</reference>
<name>A0A4V6D8R4_SETVI</name>
<dbReference type="Proteomes" id="UP000298652">
    <property type="component" value="Chromosome 4"/>
</dbReference>
<evidence type="ECO:0000313" key="2">
    <source>
        <dbReference type="EMBL" id="TKW23156.1"/>
    </source>
</evidence>
<dbReference type="AlphaFoldDB" id="A0A4V6D8R4"/>
<evidence type="ECO:0000256" key="1">
    <source>
        <dbReference type="SAM" id="MobiDB-lite"/>
    </source>
</evidence>
<dbReference type="EMBL" id="CM016555">
    <property type="protein sequence ID" value="TKW23156.1"/>
    <property type="molecule type" value="Genomic_DNA"/>
</dbReference>